<dbReference type="AlphaFoldDB" id="Q486A2"/>
<evidence type="ECO:0000313" key="2">
    <source>
        <dbReference type="Proteomes" id="UP000000547"/>
    </source>
</evidence>
<dbReference type="KEGG" id="cps:CPS_1370"/>
<reference evidence="1" key="1">
    <citation type="journal article" date="2005" name="Proc. Natl. Acad. Sci. U.S.A.">
        <title>The psychrophilic lifestyle as revealed by the genome sequence of Colwellia psychrerythraea 34H through genomic and proteomic analyses.</title>
        <authorList>
            <person name="Methe B.A."/>
            <person name="Nelson K.E."/>
            <person name="Deming J.W."/>
            <person name="Momen B."/>
            <person name="Melamud E."/>
            <person name="Zhang X."/>
            <person name="Moult J."/>
            <person name="Madupu R."/>
            <person name="Nelson W.C."/>
            <person name="Dodson R.J."/>
            <person name="Brinkac L.M."/>
            <person name="Daugherty S.C."/>
            <person name="Durkin A.S."/>
            <person name="DeBoy R.T."/>
            <person name="Kolonay J.F."/>
            <person name="Sullivan S.A."/>
            <person name="Zhou L."/>
            <person name="Davidsen T.M."/>
            <person name="Wu M."/>
            <person name="Huston A.L."/>
            <person name="Lewis M."/>
            <person name="Weaver B."/>
            <person name="Weidman J.F."/>
            <person name="Khouri H."/>
            <person name="Utterback T.R."/>
            <person name="Feldblyum T.V."/>
            <person name="Fraser C.M."/>
        </authorList>
    </citation>
    <scope>NUCLEOTIDE SEQUENCE [LARGE SCALE GENOMIC DNA]</scope>
    <source>
        <strain evidence="1">34H</strain>
    </source>
</reference>
<organism evidence="1 2">
    <name type="scientific">Colwellia psychrerythraea (strain 34H / ATCC BAA-681)</name>
    <name type="common">Vibrio psychroerythus</name>
    <dbReference type="NCBI Taxonomy" id="167879"/>
    <lineage>
        <taxon>Bacteria</taxon>
        <taxon>Pseudomonadati</taxon>
        <taxon>Pseudomonadota</taxon>
        <taxon>Gammaproteobacteria</taxon>
        <taxon>Alteromonadales</taxon>
        <taxon>Colwelliaceae</taxon>
        <taxon>Colwellia</taxon>
    </lineage>
</organism>
<protein>
    <submittedName>
        <fullName evidence="1">Uncharacterized protein</fullName>
    </submittedName>
</protein>
<sequence>MGYFTSRVKTTAIAARQCRLAISLSAISFCYCSNDKGNR</sequence>
<accession>Q486A2</accession>
<name>Q486A2_COLP3</name>
<proteinExistence type="predicted"/>
<dbReference type="Proteomes" id="UP000000547">
    <property type="component" value="Chromosome"/>
</dbReference>
<dbReference type="STRING" id="167879.CPS_1370"/>
<gene>
    <name evidence="1" type="ordered locus">CPS_1370</name>
</gene>
<evidence type="ECO:0000313" key="1">
    <source>
        <dbReference type="EMBL" id="AAZ24679.1"/>
    </source>
</evidence>
<dbReference type="HOGENOM" id="CLU_3307972_0_0_6"/>
<dbReference type="EMBL" id="CP000083">
    <property type="protein sequence ID" value="AAZ24679.1"/>
    <property type="molecule type" value="Genomic_DNA"/>
</dbReference>